<evidence type="ECO:0000256" key="3">
    <source>
        <dbReference type="ARBA" id="ARBA00023242"/>
    </source>
</evidence>
<comment type="similarity">
    <text evidence="2">Belongs to the dpy-30 family.</text>
</comment>
<accession>A0AAV9PIK1</accession>
<dbReference type="GO" id="GO:0005634">
    <property type="term" value="C:nucleus"/>
    <property type="evidence" value="ECO:0007669"/>
    <property type="project" value="UniProtKB-SubCell"/>
</dbReference>
<dbReference type="InterPro" id="IPR049629">
    <property type="entry name" value="DPY30_SDC1_DD"/>
</dbReference>
<keyword evidence="6" id="KW-1185">Reference proteome</keyword>
<sequence>MAEPVANGSLPTDGQDVEMKEETSTPAASALHAVPDQPTTTTATDAMLAPAAAATPPAPSASATRPGSMPPQPVAKPDKPVAHGGPTRQYLNQNVTPHLLEAMKHLAAYEPEKPLLWLSEFLKDRSREVEGGGS</sequence>
<dbReference type="RefSeq" id="XP_064660858.1">
    <property type="nucleotide sequence ID" value="XM_064800907.1"/>
</dbReference>
<organism evidence="5 6">
    <name type="scientific">Saxophila tyrrhenica</name>
    <dbReference type="NCBI Taxonomy" id="1690608"/>
    <lineage>
        <taxon>Eukaryota</taxon>
        <taxon>Fungi</taxon>
        <taxon>Dikarya</taxon>
        <taxon>Ascomycota</taxon>
        <taxon>Pezizomycotina</taxon>
        <taxon>Dothideomycetes</taxon>
        <taxon>Dothideomycetidae</taxon>
        <taxon>Mycosphaerellales</taxon>
        <taxon>Extremaceae</taxon>
        <taxon>Saxophila</taxon>
    </lineage>
</organism>
<feature type="region of interest" description="Disordered" evidence="4">
    <location>
        <begin position="1"/>
        <end position="92"/>
    </location>
</feature>
<evidence type="ECO:0000313" key="5">
    <source>
        <dbReference type="EMBL" id="KAK5172014.1"/>
    </source>
</evidence>
<dbReference type="Gene3D" id="1.20.890.10">
    <property type="entry name" value="cAMP-dependent protein kinase regulatory subunit, dimerization-anchoring domain"/>
    <property type="match status" value="1"/>
</dbReference>
<dbReference type="Pfam" id="PF05186">
    <property type="entry name" value="Dpy-30"/>
    <property type="match status" value="1"/>
</dbReference>
<feature type="compositionally biased region" description="Low complexity" evidence="4">
    <location>
        <begin position="33"/>
        <end position="66"/>
    </location>
</feature>
<dbReference type="GeneID" id="89924997"/>
<gene>
    <name evidence="5" type="ORF">LTR77_003651</name>
</gene>
<protein>
    <submittedName>
        <fullName evidence="5">Uncharacterized protein</fullName>
    </submittedName>
</protein>
<evidence type="ECO:0000256" key="1">
    <source>
        <dbReference type="ARBA" id="ARBA00004123"/>
    </source>
</evidence>
<dbReference type="Proteomes" id="UP001337655">
    <property type="component" value="Unassembled WGS sequence"/>
</dbReference>
<proteinExistence type="inferred from homology"/>
<evidence type="ECO:0000256" key="4">
    <source>
        <dbReference type="SAM" id="MobiDB-lite"/>
    </source>
</evidence>
<comment type="caution">
    <text evidence="5">The sequence shown here is derived from an EMBL/GenBank/DDBJ whole genome shotgun (WGS) entry which is preliminary data.</text>
</comment>
<comment type="subcellular location">
    <subcellularLocation>
        <location evidence="1">Nucleus</location>
    </subcellularLocation>
</comment>
<dbReference type="InterPro" id="IPR007858">
    <property type="entry name" value="Dpy-30_motif"/>
</dbReference>
<keyword evidence="3" id="KW-0539">Nucleus</keyword>
<reference evidence="5 6" key="1">
    <citation type="submission" date="2023-08" db="EMBL/GenBank/DDBJ databases">
        <title>Black Yeasts Isolated from many extreme environments.</title>
        <authorList>
            <person name="Coleine C."/>
            <person name="Stajich J.E."/>
            <person name="Selbmann L."/>
        </authorList>
    </citation>
    <scope>NUCLEOTIDE SEQUENCE [LARGE SCALE GENOMIC DNA]</scope>
    <source>
        <strain evidence="5 6">CCFEE 5935</strain>
    </source>
</reference>
<name>A0AAV9PIK1_9PEZI</name>
<evidence type="ECO:0000256" key="2">
    <source>
        <dbReference type="ARBA" id="ARBA00010849"/>
    </source>
</evidence>
<dbReference type="AlphaFoldDB" id="A0AAV9PIK1"/>
<dbReference type="EMBL" id="JAVRRT010000005">
    <property type="protein sequence ID" value="KAK5172014.1"/>
    <property type="molecule type" value="Genomic_DNA"/>
</dbReference>
<dbReference type="CDD" id="cd22965">
    <property type="entry name" value="DD_DPY30_SDC1"/>
    <property type="match status" value="1"/>
</dbReference>
<evidence type="ECO:0000313" key="6">
    <source>
        <dbReference type="Proteomes" id="UP001337655"/>
    </source>
</evidence>